<proteinExistence type="inferred from homology"/>
<feature type="domain" description="RNA-binding S4" evidence="6">
    <location>
        <begin position="13"/>
        <end position="76"/>
    </location>
</feature>
<organism evidence="7 8">
    <name type="scientific">Paenibacillus nuruki</name>
    <dbReference type="NCBI Taxonomy" id="1886670"/>
    <lineage>
        <taxon>Bacteria</taxon>
        <taxon>Bacillati</taxon>
        <taxon>Bacillota</taxon>
        <taxon>Bacilli</taxon>
        <taxon>Bacillales</taxon>
        <taxon>Paenibacillaceae</taxon>
        <taxon>Paenibacillus</taxon>
    </lineage>
</organism>
<evidence type="ECO:0000256" key="1">
    <source>
        <dbReference type="ARBA" id="ARBA00008348"/>
    </source>
</evidence>
<dbReference type="PATRIC" id="fig|1886670.3.peg.2440"/>
<keyword evidence="8" id="KW-1185">Reference proteome</keyword>
<dbReference type="InterPro" id="IPR020094">
    <property type="entry name" value="TruA/RsuA/RluB/E/F_N"/>
</dbReference>
<dbReference type="SMART" id="SM00363">
    <property type="entry name" value="S4"/>
    <property type="match status" value="1"/>
</dbReference>
<dbReference type="GO" id="GO:0120159">
    <property type="term" value="F:rRNA pseudouridine synthase activity"/>
    <property type="evidence" value="ECO:0007669"/>
    <property type="project" value="UniProtKB-ARBA"/>
</dbReference>
<dbReference type="InterPro" id="IPR042092">
    <property type="entry name" value="PsdUridine_s_RsuA/RluB/E/F_cat"/>
</dbReference>
<dbReference type="EC" id="5.4.99.-" evidence="5"/>
<dbReference type="AlphaFoldDB" id="A0A1E3L370"/>
<dbReference type="SUPFAM" id="SSF55120">
    <property type="entry name" value="Pseudouridine synthase"/>
    <property type="match status" value="1"/>
</dbReference>
<dbReference type="Gene3D" id="3.30.70.1560">
    <property type="entry name" value="Alpha-L RNA-binding motif"/>
    <property type="match status" value="1"/>
</dbReference>
<dbReference type="STRING" id="1886670.PTI45_02397"/>
<dbReference type="InterPro" id="IPR018496">
    <property type="entry name" value="PsdUridine_synth_RsuA/RluB_CS"/>
</dbReference>
<name>A0A1E3L370_9BACL</name>
<comment type="similarity">
    <text evidence="1 5">Belongs to the pseudouridine synthase RsuA family.</text>
</comment>
<keyword evidence="3 5" id="KW-0413">Isomerase</keyword>
<dbReference type="Proteomes" id="UP000094578">
    <property type="component" value="Unassembled WGS sequence"/>
</dbReference>
<sequence length="256" mass="29026">MDIKFMKTSVKKQRVDKILGNLGYGTRSELKRAAKQGRIKVNDEVVKDNGLQIDPYQEKLEFDGEQVNYREYIYLLMNKPQGVISATEDRHDSTVVDLLDIEYQVFEPFPVGRLDKDTEGLLLITNDGRLAHELLSPRKHVPKTYEADVLGEVTEDDIVQFSKGVTLEDGYVTLPAELQILNHTPSPEGTMSQIRLTISEGKFHQVKRMFESVGKKVTFLKRVSMGALQLDPTLPTGEYRELTAEELVQIGRGTEQ</sequence>
<dbReference type="PANTHER" id="PTHR47683">
    <property type="entry name" value="PSEUDOURIDINE SYNTHASE FAMILY PROTEIN-RELATED"/>
    <property type="match status" value="1"/>
</dbReference>
<dbReference type="FunFam" id="3.30.70.1560:FF:000001">
    <property type="entry name" value="Pseudouridine synthase"/>
    <property type="match status" value="1"/>
</dbReference>
<dbReference type="Gene3D" id="3.10.290.10">
    <property type="entry name" value="RNA-binding S4 domain"/>
    <property type="match status" value="1"/>
</dbReference>
<dbReference type="PANTHER" id="PTHR47683:SF4">
    <property type="entry name" value="PSEUDOURIDINE SYNTHASE"/>
    <property type="match status" value="1"/>
</dbReference>
<dbReference type="InterPro" id="IPR006145">
    <property type="entry name" value="PsdUridine_synth_RsuA/RluA"/>
</dbReference>
<dbReference type="InterPro" id="IPR002942">
    <property type="entry name" value="S4_RNA-bd"/>
</dbReference>
<dbReference type="Pfam" id="PF00849">
    <property type="entry name" value="PseudoU_synth_2"/>
    <property type="match status" value="1"/>
</dbReference>
<evidence type="ECO:0000313" key="8">
    <source>
        <dbReference type="Proteomes" id="UP000094578"/>
    </source>
</evidence>
<dbReference type="InterPro" id="IPR000748">
    <property type="entry name" value="PsdUridine_synth_RsuA/RluB/E/F"/>
</dbReference>
<dbReference type="PROSITE" id="PS50889">
    <property type="entry name" value="S4"/>
    <property type="match status" value="1"/>
</dbReference>
<comment type="caution">
    <text evidence="7">The sequence shown here is derived from an EMBL/GenBank/DDBJ whole genome shotgun (WGS) entry which is preliminary data.</text>
</comment>
<evidence type="ECO:0000256" key="4">
    <source>
        <dbReference type="PROSITE-ProRule" id="PRU00182"/>
    </source>
</evidence>
<evidence type="ECO:0000313" key="7">
    <source>
        <dbReference type="EMBL" id="ODP28196.1"/>
    </source>
</evidence>
<dbReference type="PROSITE" id="PS01149">
    <property type="entry name" value="PSI_RSU"/>
    <property type="match status" value="1"/>
</dbReference>
<accession>A0A1E3L370</accession>
<evidence type="ECO:0000256" key="2">
    <source>
        <dbReference type="ARBA" id="ARBA00022884"/>
    </source>
</evidence>
<protein>
    <recommendedName>
        <fullName evidence="5">Pseudouridine synthase</fullName>
        <ecNumber evidence="5">5.4.99.-</ecNumber>
    </recommendedName>
</protein>
<dbReference type="InterPro" id="IPR036986">
    <property type="entry name" value="S4_RNA-bd_sf"/>
</dbReference>
<keyword evidence="2 4" id="KW-0694">RNA-binding</keyword>
<dbReference type="CDD" id="cd02553">
    <property type="entry name" value="PseudoU_synth_RsuA"/>
    <property type="match status" value="1"/>
</dbReference>
<dbReference type="CDD" id="cd00165">
    <property type="entry name" value="S4"/>
    <property type="match status" value="1"/>
</dbReference>
<dbReference type="SUPFAM" id="SSF55174">
    <property type="entry name" value="Alpha-L RNA-binding motif"/>
    <property type="match status" value="1"/>
</dbReference>
<dbReference type="NCBIfam" id="TIGR00093">
    <property type="entry name" value="pseudouridine synthase"/>
    <property type="match status" value="1"/>
</dbReference>
<dbReference type="GO" id="GO:0003723">
    <property type="term" value="F:RNA binding"/>
    <property type="evidence" value="ECO:0007669"/>
    <property type="project" value="UniProtKB-KW"/>
</dbReference>
<dbReference type="InterPro" id="IPR020103">
    <property type="entry name" value="PsdUridine_synth_cat_dom_sf"/>
</dbReference>
<dbReference type="EMBL" id="MDER01000041">
    <property type="protein sequence ID" value="ODP28196.1"/>
    <property type="molecule type" value="Genomic_DNA"/>
</dbReference>
<evidence type="ECO:0000256" key="3">
    <source>
        <dbReference type="ARBA" id="ARBA00023235"/>
    </source>
</evidence>
<evidence type="ECO:0000259" key="6">
    <source>
        <dbReference type="SMART" id="SM00363"/>
    </source>
</evidence>
<dbReference type="InterPro" id="IPR050343">
    <property type="entry name" value="RsuA_PseudoU_synthase"/>
</dbReference>
<dbReference type="Gene3D" id="3.30.70.580">
    <property type="entry name" value="Pseudouridine synthase I, catalytic domain, N-terminal subdomain"/>
    <property type="match status" value="1"/>
</dbReference>
<dbReference type="GO" id="GO:0000455">
    <property type="term" value="P:enzyme-directed rRNA pseudouridine synthesis"/>
    <property type="evidence" value="ECO:0007669"/>
    <property type="project" value="UniProtKB-ARBA"/>
</dbReference>
<gene>
    <name evidence="7" type="primary">rsuA</name>
    <name evidence="7" type="ORF">PTI45_02397</name>
</gene>
<dbReference type="GO" id="GO:0005829">
    <property type="term" value="C:cytosol"/>
    <property type="evidence" value="ECO:0007669"/>
    <property type="project" value="UniProtKB-ARBA"/>
</dbReference>
<evidence type="ECO:0000256" key="5">
    <source>
        <dbReference type="RuleBase" id="RU003887"/>
    </source>
</evidence>
<dbReference type="Pfam" id="PF01479">
    <property type="entry name" value="S4"/>
    <property type="match status" value="1"/>
</dbReference>
<reference evidence="7 8" key="1">
    <citation type="submission" date="2016-08" db="EMBL/GenBank/DDBJ databases">
        <title>Genome sequencing of Paenibacillus sp. TI45-13ar, isolated from Korean traditional nuruk.</title>
        <authorList>
            <person name="Kim S.-J."/>
        </authorList>
    </citation>
    <scope>NUCLEOTIDE SEQUENCE [LARGE SCALE GENOMIC DNA]</scope>
    <source>
        <strain evidence="7 8">TI45-13ar</strain>
    </source>
</reference>